<dbReference type="InterPro" id="IPR012677">
    <property type="entry name" value="Nucleotide-bd_a/b_plait_sf"/>
</dbReference>
<feature type="domain" description="RRM" evidence="4">
    <location>
        <begin position="117"/>
        <end position="194"/>
    </location>
</feature>
<feature type="compositionally biased region" description="Basic and acidic residues" evidence="3">
    <location>
        <begin position="395"/>
        <end position="406"/>
    </location>
</feature>
<feature type="region of interest" description="Disordered" evidence="3">
    <location>
        <begin position="380"/>
        <end position="422"/>
    </location>
</feature>
<dbReference type="SUPFAM" id="SSF57756">
    <property type="entry name" value="Retrovirus zinc finger-like domains"/>
    <property type="match status" value="2"/>
</dbReference>
<dbReference type="Proteomes" id="UP001224775">
    <property type="component" value="Unassembled WGS sequence"/>
</dbReference>
<evidence type="ECO:0000313" key="7">
    <source>
        <dbReference type="Proteomes" id="UP001224775"/>
    </source>
</evidence>
<evidence type="ECO:0000259" key="5">
    <source>
        <dbReference type="PROSITE" id="PS50158"/>
    </source>
</evidence>
<evidence type="ECO:0000256" key="3">
    <source>
        <dbReference type="SAM" id="MobiDB-lite"/>
    </source>
</evidence>
<dbReference type="PANTHER" id="PTHR46978:SF1">
    <property type="entry name" value="ZINC KNUCKLE (CCHC-TYPE) FAMILY PROTEIN"/>
    <property type="match status" value="1"/>
</dbReference>
<gene>
    <name evidence="6" type="ORF">QTG54_004493</name>
</gene>
<comment type="caution">
    <text evidence="6">The sequence shown here is derived from an EMBL/GenBank/DDBJ whole genome shotgun (WGS) entry which is preliminary data.</text>
</comment>
<evidence type="ECO:0000256" key="1">
    <source>
        <dbReference type="PROSITE-ProRule" id="PRU00047"/>
    </source>
</evidence>
<organism evidence="6 7">
    <name type="scientific">Skeletonema marinoi</name>
    <dbReference type="NCBI Taxonomy" id="267567"/>
    <lineage>
        <taxon>Eukaryota</taxon>
        <taxon>Sar</taxon>
        <taxon>Stramenopiles</taxon>
        <taxon>Ochrophyta</taxon>
        <taxon>Bacillariophyta</taxon>
        <taxon>Coscinodiscophyceae</taxon>
        <taxon>Thalassiosirophycidae</taxon>
        <taxon>Thalassiosirales</taxon>
        <taxon>Skeletonemataceae</taxon>
        <taxon>Skeletonema</taxon>
        <taxon>Skeletonema marinoi-dohrnii complex</taxon>
    </lineage>
</organism>
<dbReference type="GO" id="GO:0008270">
    <property type="term" value="F:zinc ion binding"/>
    <property type="evidence" value="ECO:0007669"/>
    <property type="project" value="UniProtKB-KW"/>
</dbReference>
<keyword evidence="1" id="KW-0862">Zinc</keyword>
<dbReference type="InterPro" id="IPR000504">
    <property type="entry name" value="RRM_dom"/>
</dbReference>
<feature type="domain" description="CCHC-type" evidence="5">
    <location>
        <begin position="228"/>
        <end position="244"/>
    </location>
</feature>
<keyword evidence="1" id="KW-0863">Zinc-finger</keyword>
<dbReference type="SMART" id="SM00360">
    <property type="entry name" value="RRM"/>
    <property type="match status" value="1"/>
</dbReference>
<dbReference type="PROSITE" id="PS50102">
    <property type="entry name" value="RRM"/>
    <property type="match status" value="1"/>
</dbReference>
<feature type="compositionally biased region" description="Low complexity" evidence="3">
    <location>
        <begin position="190"/>
        <end position="207"/>
    </location>
</feature>
<dbReference type="SUPFAM" id="SSF54928">
    <property type="entry name" value="RNA-binding domain, RBD"/>
    <property type="match status" value="1"/>
</dbReference>
<dbReference type="InterPro" id="IPR035979">
    <property type="entry name" value="RBD_domain_sf"/>
</dbReference>
<dbReference type="GO" id="GO:0003723">
    <property type="term" value="F:RNA binding"/>
    <property type="evidence" value="ECO:0007669"/>
    <property type="project" value="UniProtKB-UniRule"/>
</dbReference>
<reference evidence="6" key="1">
    <citation type="submission" date="2023-06" db="EMBL/GenBank/DDBJ databases">
        <title>Survivors Of The Sea: Transcriptome response of Skeletonema marinoi to long-term dormancy.</title>
        <authorList>
            <person name="Pinder M.I.M."/>
            <person name="Kourtchenko O."/>
            <person name="Robertson E.K."/>
            <person name="Larsson T."/>
            <person name="Maumus F."/>
            <person name="Osuna-Cruz C.M."/>
            <person name="Vancaester E."/>
            <person name="Stenow R."/>
            <person name="Vandepoele K."/>
            <person name="Ploug H."/>
            <person name="Bruchert V."/>
            <person name="Godhe A."/>
            <person name="Topel M."/>
        </authorList>
    </citation>
    <scope>NUCLEOTIDE SEQUENCE</scope>
    <source>
        <strain evidence="6">R05AC</strain>
    </source>
</reference>
<feature type="compositionally biased region" description="Basic and acidic residues" evidence="3">
    <location>
        <begin position="99"/>
        <end position="109"/>
    </location>
</feature>
<proteinExistence type="predicted"/>
<dbReference type="CDD" id="cd00590">
    <property type="entry name" value="RRM_SF"/>
    <property type="match status" value="1"/>
</dbReference>
<sequence>MQEKKPHVILSQKQQDQLDFAKSNLSKWAARLFDPNRPRGLVEAPQVIPLNDEFLTAFGKREKEFDEISGRVVDVDKTLLDVEALDDDEDDETMGASKTGRDKKGEKQKDFGKMSDCKVKIANLTYSTSAATIARTCGKYGPVMDVNIILDDNRQSTGRAYVVFEDHESAVECANKMNEQTLEGRVVRVSVSSSSSSGRKSMDASSGLPGSSMKRKDTRYWDRDISTKCHQCGEVGHIAVNCPNEEKLRPCALCAQLGHEMWTCPMKCVCFNCGVPGHQSRDCPHRRGLPNRIICTVCYQNGHHRFDCRERPWNAPSKDAICMQCGQEGHFMCSEMRWFFGLRGVTCFNCGGNHLGERCRRANSETCSKNADVGRQEIEMAGSMALSDQLSNQRSSRESRDSREPRNGNGRAKSLPPSRQRR</sequence>
<keyword evidence="1" id="KW-0479">Metal-binding</keyword>
<dbReference type="PANTHER" id="PTHR46978">
    <property type="entry name" value="ZINC KNUCKLE (CCHC-TYPE) FAMILY PROTEIN"/>
    <property type="match status" value="1"/>
</dbReference>
<dbReference type="Gene3D" id="3.30.70.330">
    <property type="match status" value="1"/>
</dbReference>
<dbReference type="InterPro" id="IPR001878">
    <property type="entry name" value="Znf_CCHC"/>
</dbReference>
<evidence type="ECO:0000259" key="4">
    <source>
        <dbReference type="PROSITE" id="PS50102"/>
    </source>
</evidence>
<accession>A0AAD8YFE9</accession>
<dbReference type="SMART" id="SM00343">
    <property type="entry name" value="ZnF_C2HC"/>
    <property type="match status" value="6"/>
</dbReference>
<feature type="region of interest" description="Disordered" evidence="3">
    <location>
        <begin position="86"/>
        <end position="109"/>
    </location>
</feature>
<feature type="region of interest" description="Disordered" evidence="3">
    <location>
        <begin position="190"/>
        <end position="216"/>
    </location>
</feature>
<dbReference type="EMBL" id="JATAAI010000006">
    <property type="protein sequence ID" value="KAK1745202.1"/>
    <property type="molecule type" value="Genomic_DNA"/>
</dbReference>
<dbReference type="PROSITE" id="PS50158">
    <property type="entry name" value="ZF_CCHC"/>
    <property type="match status" value="2"/>
</dbReference>
<feature type="domain" description="CCHC-type" evidence="5">
    <location>
        <begin position="270"/>
        <end position="284"/>
    </location>
</feature>
<dbReference type="InterPro" id="IPR036875">
    <property type="entry name" value="Znf_CCHC_sf"/>
</dbReference>
<keyword evidence="2" id="KW-0694">RNA-binding</keyword>
<dbReference type="Pfam" id="PF00076">
    <property type="entry name" value="RRM_1"/>
    <property type="match status" value="1"/>
</dbReference>
<dbReference type="AlphaFoldDB" id="A0AAD8YFE9"/>
<protein>
    <submittedName>
        <fullName evidence="6">RNA-binding protein</fullName>
    </submittedName>
</protein>
<dbReference type="Gene3D" id="4.10.60.10">
    <property type="entry name" value="Zinc finger, CCHC-type"/>
    <property type="match status" value="3"/>
</dbReference>
<keyword evidence="7" id="KW-1185">Reference proteome</keyword>
<evidence type="ECO:0000313" key="6">
    <source>
        <dbReference type="EMBL" id="KAK1745202.1"/>
    </source>
</evidence>
<name>A0AAD8YFE9_9STRA</name>
<evidence type="ECO:0000256" key="2">
    <source>
        <dbReference type="PROSITE-ProRule" id="PRU00176"/>
    </source>
</evidence>
<dbReference type="Pfam" id="PF00098">
    <property type="entry name" value="zf-CCHC"/>
    <property type="match status" value="2"/>
</dbReference>